<dbReference type="EC" id="5.3.1.13" evidence="6"/>
<dbReference type="SUPFAM" id="SSF53697">
    <property type="entry name" value="SIS domain"/>
    <property type="match status" value="1"/>
</dbReference>
<comment type="similarity">
    <text evidence="1">Belongs to the SIS family. GutQ/KpsF subfamily.</text>
</comment>
<feature type="domain" description="SIS" evidence="5">
    <location>
        <begin position="46"/>
        <end position="189"/>
    </location>
</feature>
<dbReference type="PANTHER" id="PTHR42745:SF1">
    <property type="entry name" value="ARABINOSE 5-PHOSPHATE ISOMERASE KDSD"/>
    <property type="match status" value="1"/>
</dbReference>
<dbReference type="InterPro" id="IPR046342">
    <property type="entry name" value="CBS_dom_sf"/>
</dbReference>
<dbReference type="SMART" id="SM00116">
    <property type="entry name" value="CBS"/>
    <property type="match status" value="2"/>
</dbReference>
<name>A0A3B1DPR8_9ZZZZ</name>
<feature type="domain" description="CBS" evidence="4">
    <location>
        <begin position="214"/>
        <end position="274"/>
    </location>
</feature>
<dbReference type="EMBL" id="UOGL01000094">
    <property type="protein sequence ID" value="VAX37010.1"/>
    <property type="molecule type" value="Genomic_DNA"/>
</dbReference>
<dbReference type="GO" id="GO:0019146">
    <property type="term" value="F:arabinose-5-phosphate isomerase activity"/>
    <property type="evidence" value="ECO:0007669"/>
    <property type="project" value="UniProtKB-EC"/>
</dbReference>
<dbReference type="FunFam" id="3.40.50.10490:FF:000011">
    <property type="entry name" value="Arabinose 5-phosphate isomerase"/>
    <property type="match status" value="1"/>
</dbReference>
<evidence type="ECO:0000259" key="5">
    <source>
        <dbReference type="PROSITE" id="PS51464"/>
    </source>
</evidence>
<dbReference type="Gene3D" id="3.10.580.10">
    <property type="entry name" value="CBS-domain"/>
    <property type="match status" value="1"/>
</dbReference>
<dbReference type="CDD" id="cd05014">
    <property type="entry name" value="SIS_Kpsf"/>
    <property type="match status" value="1"/>
</dbReference>
<dbReference type="InterPro" id="IPR050986">
    <property type="entry name" value="GutQ/KpsF_isomerases"/>
</dbReference>
<evidence type="ECO:0000256" key="1">
    <source>
        <dbReference type="ARBA" id="ARBA00008165"/>
    </source>
</evidence>
<dbReference type="AlphaFoldDB" id="A0A3B1DPR8"/>
<dbReference type="Gene3D" id="3.40.50.10490">
    <property type="entry name" value="Glucose-6-phosphate isomerase like protein, domain 1"/>
    <property type="match status" value="1"/>
</dbReference>
<reference evidence="6" key="1">
    <citation type="submission" date="2018-06" db="EMBL/GenBank/DDBJ databases">
        <authorList>
            <person name="Zhirakovskaya E."/>
        </authorList>
    </citation>
    <scope>NUCLEOTIDE SEQUENCE</scope>
</reference>
<dbReference type="PROSITE" id="PS51464">
    <property type="entry name" value="SIS"/>
    <property type="match status" value="1"/>
</dbReference>
<dbReference type="PANTHER" id="PTHR42745">
    <property type="match status" value="1"/>
</dbReference>
<protein>
    <submittedName>
        <fullName evidence="6">D-arabinose 5-phosphate isomerase</fullName>
        <ecNumber evidence="6">5.3.1.13</ecNumber>
    </submittedName>
</protein>
<evidence type="ECO:0000259" key="4">
    <source>
        <dbReference type="PROSITE" id="PS51371"/>
    </source>
</evidence>
<gene>
    <name evidence="6" type="ORF">MNBD_PLANCTO02-2935</name>
</gene>
<dbReference type="GO" id="GO:0005975">
    <property type="term" value="P:carbohydrate metabolic process"/>
    <property type="evidence" value="ECO:0007669"/>
    <property type="project" value="InterPro"/>
</dbReference>
<sequence>MGAAAKRSLIPHSHVEQLRAGKDILLQEAEGLTQLAQQLDADFCAALQLLENCTGSVIVTGMGKAGLIGKKIVATLSSTGTRAHFLQPAEAIHGDLGCLHKNDLLLALSNSGETEEICRLIPCVRDFGIPIIAITATRSSQLGRAATSVLELGKLQEAGPFGLAPSTSTTAMLALGDALALVLCSMKGFSPQQFARYHPGGALGAQLKRAEEVMRKPNQLCIASQKETIRNLLRHRETTGRRSGAILLVDDEDCLVGLFTDSDLARLLEQRQESQLDRPICEVMTVNPISVSPDLFLSEVVELLSSKKISELPVVNKQQQPLGLIDITDVIGLDTTAEEEKPTIKISSSTLS</sequence>
<evidence type="ECO:0000256" key="2">
    <source>
        <dbReference type="ARBA" id="ARBA00022737"/>
    </source>
</evidence>
<dbReference type="Pfam" id="PF01380">
    <property type="entry name" value="SIS"/>
    <property type="match status" value="1"/>
</dbReference>
<dbReference type="InterPro" id="IPR046348">
    <property type="entry name" value="SIS_dom_sf"/>
</dbReference>
<dbReference type="GO" id="GO:1901135">
    <property type="term" value="P:carbohydrate derivative metabolic process"/>
    <property type="evidence" value="ECO:0007669"/>
    <property type="project" value="InterPro"/>
</dbReference>
<dbReference type="GO" id="GO:0097367">
    <property type="term" value="F:carbohydrate derivative binding"/>
    <property type="evidence" value="ECO:0007669"/>
    <property type="project" value="InterPro"/>
</dbReference>
<keyword evidence="2" id="KW-0677">Repeat</keyword>
<organism evidence="6">
    <name type="scientific">hydrothermal vent metagenome</name>
    <dbReference type="NCBI Taxonomy" id="652676"/>
    <lineage>
        <taxon>unclassified sequences</taxon>
        <taxon>metagenomes</taxon>
        <taxon>ecological metagenomes</taxon>
    </lineage>
</organism>
<proteinExistence type="inferred from homology"/>
<dbReference type="PROSITE" id="PS51371">
    <property type="entry name" value="CBS"/>
    <property type="match status" value="2"/>
</dbReference>
<dbReference type="InterPro" id="IPR001347">
    <property type="entry name" value="SIS_dom"/>
</dbReference>
<dbReference type="NCBIfam" id="TIGR00393">
    <property type="entry name" value="kpsF"/>
    <property type="match status" value="1"/>
</dbReference>
<evidence type="ECO:0000256" key="3">
    <source>
        <dbReference type="ARBA" id="ARBA00023122"/>
    </source>
</evidence>
<dbReference type="InterPro" id="IPR004800">
    <property type="entry name" value="KdsD/KpsF-type"/>
</dbReference>
<keyword evidence="6" id="KW-0413">Isomerase</keyword>
<dbReference type="Pfam" id="PF00571">
    <property type="entry name" value="CBS"/>
    <property type="match status" value="1"/>
</dbReference>
<feature type="domain" description="CBS" evidence="4">
    <location>
        <begin position="284"/>
        <end position="343"/>
    </location>
</feature>
<keyword evidence="3" id="KW-0129">CBS domain</keyword>
<dbReference type="InterPro" id="IPR000644">
    <property type="entry name" value="CBS_dom"/>
</dbReference>
<evidence type="ECO:0000313" key="6">
    <source>
        <dbReference type="EMBL" id="VAX37010.1"/>
    </source>
</evidence>
<dbReference type="PIRSF" id="PIRSF004692">
    <property type="entry name" value="KdsD_KpsF"/>
    <property type="match status" value="1"/>
</dbReference>
<accession>A0A3B1DPR8</accession>
<dbReference type="InterPro" id="IPR035474">
    <property type="entry name" value="SIS_Kpsf"/>
</dbReference>